<evidence type="ECO:0000313" key="5">
    <source>
        <dbReference type="EMBL" id="CCD71120.1"/>
    </source>
</evidence>
<dbReference type="PhylomeDB" id="D0G911"/>
<dbReference type="Reactome" id="R-CEL-72163">
    <property type="pathway name" value="mRNA Splicing - Major Pathway"/>
</dbReference>
<dbReference type="InParanoid" id="D0G911"/>
<dbReference type="InterPro" id="IPR012677">
    <property type="entry name" value="Nucleotide-bd_a/b_plait_sf"/>
</dbReference>
<reference evidence="5 6" key="1">
    <citation type="journal article" date="1998" name="Science">
        <title>Genome sequence of the nematode C. elegans: a platform for investigating biology.</title>
        <authorList>
            <consortium name="The C. elegans sequencing consortium"/>
            <person name="Sulson J.E."/>
            <person name="Waterston R."/>
        </authorList>
    </citation>
    <scope>NUCLEOTIDE SEQUENCE [LARGE SCALE GENOMIC DNA]</scope>
    <source>
        <strain evidence="5 6">Bristol N2</strain>
    </source>
</reference>
<dbReference type="FunCoup" id="D0G911">
    <property type="interactions" value="95"/>
</dbReference>
<dbReference type="STRING" id="6239.ZK616.1.1"/>
<dbReference type="Pfam" id="PF00076">
    <property type="entry name" value="RRM_1"/>
    <property type="match status" value="2"/>
</dbReference>
<keyword evidence="6" id="KW-1185">Reference proteome</keyword>
<gene>
    <name evidence="5" type="ORF">CELE_ZK616.1</name>
    <name evidence="5 7" type="ORF">ZK616.1</name>
</gene>
<evidence type="ECO:0000256" key="3">
    <source>
        <dbReference type="SAM" id="MobiDB-lite"/>
    </source>
</evidence>
<feature type="region of interest" description="Disordered" evidence="3">
    <location>
        <begin position="170"/>
        <end position="192"/>
    </location>
</feature>
<dbReference type="InterPro" id="IPR000504">
    <property type="entry name" value="RRM_dom"/>
</dbReference>
<dbReference type="SMR" id="D0G911"/>
<organism evidence="5 6">
    <name type="scientific">Caenorhabditis elegans</name>
    <dbReference type="NCBI Taxonomy" id="6239"/>
    <lineage>
        <taxon>Eukaryota</taxon>
        <taxon>Metazoa</taxon>
        <taxon>Ecdysozoa</taxon>
        <taxon>Nematoda</taxon>
        <taxon>Chromadorea</taxon>
        <taxon>Rhabditida</taxon>
        <taxon>Rhabditina</taxon>
        <taxon>Rhabditomorpha</taxon>
        <taxon>Rhabditoidea</taxon>
        <taxon>Rhabditidae</taxon>
        <taxon>Peloderinae</taxon>
        <taxon>Caenorhabditis</taxon>
    </lineage>
</organism>
<dbReference type="PANTHER" id="PTHR48025">
    <property type="entry name" value="OS02G0815200 PROTEIN"/>
    <property type="match status" value="1"/>
</dbReference>
<evidence type="ECO:0000256" key="1">
    <source>
        <dbReference type="ARBA" id="ARBA00022884"/>
    </source>
</evidence>
<evidence type="ECO:0000256" key="2">
    <source>
        <dbReference type="PROSITE-ProRule" id="PRU00176"/>
    </source>
</evidence>
<dbReference type="OMA" id="MAKDNCC"/>
<dbReference type="AGR" id="WB:WBGene00022771"/>
<dbReference type="Bgee" id="WBGene00022771">
    <property type="expression patterns" value="Expressed in larva and 3 other cell types or tissues"/>
</dbReference>
<dbReference type="eggNOG" id="KOG0118">
    <property type="taxonomic scope" value="Eukaryota"/>
</dbReference>
<dbReference type="PANTHER" id="PTHR48025:SF1">
    <property type="entry name" value="RRM DOMAIN-CONTAINING PROTEIN"/>
    <property type="match status" value="1"/>
</dbReference>
<keyword evidence="1 2" id="KW-0694">RNA-binding</keyword>
<proteinExistence type="predicted"/>
<dbReference type="WormBase" id="ZK616.1">
    <property type="protein sequence ID" value="CE45009"/>
    <property type="gene ID" value="WBGene00022771"/>
</dbReference>
<dbReference type="Reactome" id="R-CEL-72203">
    <property type="pathway name" value="Processing of Capped Intron-Containing Pre-mRNA"/>
</dbReference>
<dbReference type="Gene3D" id="3.30.70.330">
    <property type="match status" value="2"/>
</dbReference>
<dbReference type="GO" id="GO:0005634">
    <property type="term" value="C:nucleus"/>
    <property type="evidence" value="ECO:0000318"/>
    <property type="project" value="GO_Central"/>
</dbReference>
<name>D0G911_CAEEL</name>
<dbReference type="HOGENOM" id="CLU_1107932_0_0_1"/>
<dbReference type="PROSITE" id="PS50102">
    <property type="entry name" value="RRM"/>
    <property type="match status" value="2"/>
</dbReference>
<dbReference type="OrthoDB" id="3800936at2759"/>
<evidence type="ECO:0000313" key="7">
    <source>
        <dbReference type="WormBase" id="ZK616.1"/>
    </source>
</evidence>
<dbReference type="GO" id="GO:0003729">
    <property type="term" value="F:mRNA binding"/>
    <property type="evidence" value="ECO:0000318"/>
    <property type="project" value="GO_Central"/>
</dbReference>
<dbReference type="EMBL" id="BX284604">
    <property type="protein sequence ID" value="CCD71120.1"/>
    <property type="molecule type" value="Genomic_DNA"/>
</dbReference>
<feature type="domain" description="RRM" evidence="4">
    <location>
        <begin position="9"/>
        <end position="83"/>
    </location>
</feature>
<dbReference type="SMART" id="SM00360">
    <property type="entry name" value="RRM"/>
    <property type="match status" value="2"/>
</dbReference>
<evidence type="ECO:0000259" key="4">
    <source>
        <dbReference type="PROSITE" id="PS50102"/>
    </source>
</evidence>
<evidence type="ECO:0000313" key="6">
    <source>
        <dbReference type="Proteomes" id="UP000001940"/>
    </source>
</evidence>
<feature type="domain" description="RRM" evidence="4">
    <location>
        <begin position="96"/>
        <end position="167"/>
    </location>
</feature>
<dbReference type="Proteomes" id="UP000001940">
    <property type="component" value="Chromosome IV"/>
</dbReference>
<dbReference type="InterPro" id="IPR035979">
    <property type="entry name" value="RBD_domain_sf"/>
</dbReference>
<protein>
    <submittedName>
        <fullName evidence="5">RRM domain-containing protein</fullName>
    </submittedName>
</protein>
<dbReference type="SUPFAM" id="SSF54928">
    <property type="entry name" value="RNA-binding domain, RBD"/>
    <property type="match status" value="1"/>
</dbReference>
<dbReference type="AlphaFoldDB" id="D0G911"/>
<dbReference type="PaxDb" id="6239-ZK616.1.1"/>
<dbReference type="InterPro" id="IPR050502">
    <property type="entry name" value="Euk_RNA-bind_prot"/>
</dbReference>
<sequence>MISADNFCDRLYVGGFSTNLSSEQIRNLITQLAAPFEVSIDIVENGSRKHRGFAFVQCRSLAEANVLLAKFSGLFTKVNFAKKEPKPAENVMSNISNVFVRGISRDMPDTELYQAFGGITDGVVQCHVADGYGFVLFDTRANAQKKIVEMDGKTLNGKLISVSWARPDTVGRKRKRPMSEESPTPSSTDLGLSSLLKRPVIPSHLFQLPPQPAQILQPSLIPFLNPSFPLLFPQNPLLAQPDLTQYLNFLM</sequence>
<accession>D0G911</accession>